<feature type="signal peptide" evidence="3">
    <location>
        <begin position="1"/>
        <end position="29"/>
    </location>
</feature>
<dbReference type="Proteomes" id="UP000006671">
    <property type="component" value="Unassembled WGS sequence"/>
</dbReference>
<proteinExistence type="predicted"/>
<dbReference type="EMBL" id="GG738849">
    <property type="protein sequence ID" value="EFC49053.1"/>
    <property type="molecule type" value="Genomic_DNA"/>
</dbReference>
<evidence type="ECO:0000259" key="4">
    <source>
        <dbReference type="Pfam" id="PF09992"/>
    </source>
</evidence>
<dbReference type="eggNOG" id="ENOG502QRY5">
    <property type="taxonomic scope" value="Eukaryota"/>
</dbReference>
<feature type="region of interest" description="Disordered" evidence="1">
    <location>
        <begin position="157"/>
        <end position="176"/>
    </location>
</feature>
<accession>D2V2G1</accession>
<dbReference type="PANTHER" id="PTHR40446">
    <property type="entry name" value="N-ACETYLGLUCOSAMINE-1-PHOSPHODIESTER ALPHA-N-ACETYLGLUCOSAMINIDASE"/>
    <property type="match status" value="1"/>
</dbReference>
<feature type="transmembrane region" description="Helical" evidence="2">
    <location>
        <begin position="455"/>
        <end position="481"/>
    </location>
</feature>
<dbReference type="InterPro" id="IPR018711">
    <property type="entry name" value="NAGPA"/>
</dbReference>
<dbReference type="Pfam" id="PF09992">
    <property type="entry name" value="NAGPA"/>
    <property type="match status" value="1"/>
</dbReference>
<dbReference type="KEGG" id="ngr:NAEGRDRAFT_56913"/>
<feature type="region of interest" description="Disordered" evidence="1">
    <location>
        <begin position="524"/>
        <end position="558"/>
    </location>
</feature>
<sequence>MRLSRSSSLCSVLFSVLLLMILMITIVNTHNLLVESKSLKMITEHTITEDIASNPYSKDQLNYNQLKPLREHLKRVGMMKRSPHKRQEGTEEMVETQGDAASEFIPYEMFPVARRELVGKDKKADIEYKFLGLDFGGQYVNGHMLILKNPMKHFSIVEPGPPNSPQPKTSKQANTSPISKVWEAYEGKRDLRGGCYYNVTAPVRDIAKYHANGYFCHYTTNAGFFNTHKHTCLGNVVSDGRISHVSTNHNVNFGITKDGKYFIGYTDENTKLEDFDQMISGVIWLVRKGESYVDESSKIEDMSIQETGNAKRFITVRASRSALGHDKEGRLVLVSIDGDGNHNKGPTLYELATLMIELGVENAINLDGGGSVTVVRDNDVVINSVSDGCSASASDYDADFADRNSYFRCARKVMTSTCFHDDVSEEERDIQKALEGIDKPEFSSRIDQFIKLVQILIAAVIAIGLFIGLSIIAFACTMCFCGKSIQSGPKYSKLGGQDLEMMNVPIEEDSDNADILQSVDKEFMSSPSATKPNTNVKIKHENNSSNDDATKCTPESKQ</sequence>
<feature type="compositionally biased region" description="Polar residues" evidence="1">
    <location>
        <begin position="166"/>
        <end position="176"/>
    </location>
</feature>
<feature type="chain" id="PRO_5003037231" evidence="3">
    <location>
        <begin position="30"/>
        <end position="558"/>
    </location>
</feature>
<feature type="compositionally biased region" description="Basic and acidic residues" evidence="1">
    <location>
        <begin position="538"/>
        <end position="558"/>
    </location>
</feature>
<feature type="domain" description="Phosphodiester glycosidase" evidence="4">
    <location>
        <begin position="217"/>
        <end position="386"/>
    </location>
</feature>
<dbReference type="GO" id="GO:0033299">
    <property type="term" value="P:secretion of lysosomal enzymes"/>
    <property type="evidence" value="ECO:0007669"/>
    <property type="project" value="TreeGrafter"/>
</dbReference>
<keyword evidence="2" id="KW-1133">Transmembrane helix</keyword>
<keyword evidence="2" id="KW-0812">Transmembrane</keyword>
<dbReference type="AlphaFoldDB" id="D2V2G1"/>
<evidence type="ECO:0000313" key="6">
    <source>
        <dbReference type="Proteomes" id="UP000006671"/>
    </source>
</evidence>
<keyword evidence="3" id="KW-0732">Signal</keyword>
<reference evidence="5 6" key="1">
    <citation type="journal article" date="2010" name="Cell">
        <title>The genome of Naegleria gruberi illuminates early eukaryotic versatility.</title>
        <authorList>
            <person name="Fritz-Laylin L.K."/>
            <person name="Prochnik S.E."/>
            <person name="Ginger M.L."/>
            <person name="Dacks J.B."/>
            <person name="Carpenter M.L."/>
            <person name="Field M.C."/>
            <person name="Kuo A."/>
            <person name="Paredez A."/>
            <person name="Chapman J."/>
            <person name="Pham J."/>
            <person name="Shu S."/>
            <person name="Neupane R."/>
            <person name="Cipriano M."/>
            <person name="Mancuso J."/>
            <person name="Tu H."/>
            <person name="Salamov A."/>
            <person name="Lindquist E."/>
            <person name="Shapiro H."/>
            <person name="Lucas S."/>
            <person name="Grigoriev I.V."/>
            <person name="Cande W.Z."/>
            <person name="Fulton C."/>
            <person name="Rokhsar D.S."/>
            <person name="Dawson S.C."/>
        </authorList>
    </citation>
    <scope>NUCLEOTIDE SEQUENCE [LARGE SCALE GENOMIC DNA]</scope>
    <source>
        <strain evidence="5 6">NEG-M</strain>
    </source>
</reference>
<dbReference type="VEuPathDB" id="AmoebaDB:NAEGRDRAFT_56913"/>
<feature type="compositionally biased region" description="Polar residues" evidence="1">
    <location>
        <begin position="525"/>
        <end position="536"/>
    </location>
</feature>
<evidence type="ECO:0000313" key="5">
    <source>
        <dbReference type="EMBL" id="EFC49053.1"/>
    </source>
</evidence>
<organism evidence="6">
    <name type="scientific">Naegleria gruberi</name>
    <name type="common">Amoeba</name>
    <dbReference type="NCBI Taxonomy" id="5762"/>
    <lineage>
        <taxon>Eukaryota</taxon>
        <taxon>Discoba</taxon>
        <taxon>Heterolobosea</taxon>
        <taxon>Tetramitia</taxon>
        <taxon>Eutetramitia</taxon>
        <taxon>Vahlkampfiidae</taxon>
        <taxon>Naegleria</taxon>
    </lineage>
</organism>
<dbReference type="OrthoDB" id="192253at2759"/>
<name>D2V2G1_NAEGR</name>
<dbReference type="STRING" id="5762.D2V2G1"/>
<dbReference type="PANTHER" id="PTHR40446:SF2">
    <property type="entry name" value="N-ACETYLGLUCOSAMINE-1-PHOSPHODIESTER ALPHA-N-ACETYLGLUCOSAMINIDASE"/>
    <property type="match status" value="1"/>
</dbReference>
<protein>
    <submittedName>
        <fullName evidence="5">N-acetylglucosamine-1-phosphodiester alpha-N-acetylglucosaminidase</fullName>
    </submittedName>
</protein>
<evidence type="ECO:0000256" key="2">
    <source>
        <dbReference type="SAM" id="Phobius"/>
    </source>
</evidence>
<gene>
    <name evidence="5" type="ORF">NAEGRDRAFT_56913</name>
</gene>
<dbReference type="GeneID" id="8849914"/>
<keyword evidence="6" id="KW-1185">Reference proteome</keyword>
<evidence type="ECO:0000256" key="3">
    <source>
        <dbReference type="SAM" id="SignalP"/>
    </source>
</evidence>
<dbReference type="InParanoid" id="D2V2G1"/>
<evidence type="ECO:0000256" key="1">
    <source>
        <dbReference type="SAM" id="MobiDB-lite"/>
    </source>
</evidence>
<keyword evidence="2" id="KW-0472">Membrane</keyword>
<dbReference type="RefSeq" id="XP_002681797.1">
    <property type="nucleotide sequence ID" value="XM_002681751.1"/>
</dbReference>
<dbReference type="OMA" id="GGCYYNV"/>